<dbReference type="AlphaFoldDB" id="A0A0D2HKK9"/>
<protein>
    <recommendedName>
        <fullName evidence="2">Phosphatidylinositol-specific phospholipase C X domain-containing protein</fullName>
    </recommendedName>
</protein>
<dbReference type="InterPro" id="IPR051057">
    <property type="entry name" value="PI-PLC_domain"/>
</dbReference>
<feature type="region of interest" description="Disordered" evidence="1">
    <location>
        <begin position="1"/>
        <end position="20"/>
    </location>
</feature>
<accession>A0A0D2HKK9</accession>
<sequence length="492" mass="55164">MNFFPSFPKPRRQQKPPEMVPPVTIRNISNNPLTLVLVEHFDPAPDEGFQMQNVTASLATITNGLGLTNNTTRKAVPQIPADARPFATREVSIKLPPFTVVPTDIKAVINKSNERLRLTFQTDLGGKHQMYCPVPTAETASLVALAANPKLRFTGIFLPETSYVALYNTSHLETWMKDLPDHTPLGVLSVPGTHNSPTHHQAAPSVRCQAVSPKEQLKNGVRFFDIRVQVPEPYDPNSDKLMLVHSSFPISLTGNKYFRDLYNQILEFLKQNPSETLILSLKREGTGKGTDEQLSRILKNNYTNPREWFTEPRVPSLGEVRGRIVLVRRFVLEEPLRHEWNGRGWGIDGHVWADNTPNSMCPSGDICVQDFYQVMEKPSIEKKITYACDHLERSGSCCLLQGQNVGSKKYPLYVNFLSASNFWNVNCWPEKVAAEVNPAIVSHLCQRHMLGDNGRVKDGDWSTGIVVTDWVGLGGDWDIVRCIVGMNAKLIS</sequence>
<dbReference type="PANTHER" id="PTHR13593">
    <property type="match status" value="1"/>
</dbReference>
<dbReference type="HOGENOM" id="CLU_024117_2_0_1"/>
<dbReference type="InterPro" id="IPR017946">
    <property type="entry name" value="PLC-like_Pdiesterase_TIM-brl"/>
</dbReference>
<dbReference type="SMART" id="SM00148">
    <property type="entry name" value="PLCXc"/>
    <property type="match status" value="1"/>
</dbReference>
<dbReference type="GO" id="GO:0008081">
    <property type="term" value="F:phosphoric diester hydrolase activity"/>
    <property type="evidence" value="ECO:0007669"/>
    <property type="project" value="InterPro"/>
</dbReference>
<gene>
    <name evidence="3" type="ORF">Z519_08211</name>
</gene>
<feature type="domain" description="Phosphatidylinositol-specific phospholipase C X" evidence="2">
    <location>
        <begin position="181"/>
        <end position="329"/>
    </location>
</feature>
<evidence type="ECO:0000259" key="2">
    <source>
        <dbReference type="SMART" id="SM00148"/>
    </source>
</evidence>
<evidence type="ECO:0000313" key="4">
    <source>
        <dbReference type="Proteomes" id="UP000053789"/>
    </source>
</evidence>
<dbReference type="Pfam" id="PF00388">
    <property type="entry name" value="PI-PLC-X"/>
    <property type="match status" value="1"/>
</dbReference>
<dbReference type="Gene3D" id="3.20.20.190">
    <property type="entry name" value="Phosphatidylinositol (PI) phosphodiesterase"/>
    <property type="match status" value="1"/>
</dbReference>
<dbReference type="CDD" id="cd08586">
    <property type="entry name" value="PI-PLCc_BcPLC_like"/>
    <property type="match status" value="1"/>
</dbReference>
<name>A0A0D2HKK9_CLAB1</name>
<dbReference type="Proteomes" id="UP000053789">
    <property type="component" value="Unassembled WGS sequence"/>
</dbReference>
<keyword evidence="4" id="KW-1185">Reference proteome</keyword>
<dbReference type="GeneID" id="27701139"/>
<dbReference type="PROSITE" id="PS50007">
    <property type="entry name" value="PIPLC_X_DOMAIN"/>
    <property type="match status" value="1"/>
</dbReference>
<evidence type="ECO:0000313" key="3">
    <source>
        <dbReference type="EMBL" id="KIW91315.1"/>
    </source>
</evidence>
<dbReference type="EMBL" id="KN846991">
    <property type="protein sequence ID" value="KIW91315.1"/>
    <property type="molecule type" value="Genomic_DNA"/>
</dbReference>
<dbReference type="PANTHER" id="PTHR13593:SF113">
    <property type="entry name" value="SI:DKEY-266F7.9"/>
    <property type="match status" value="1"/>
</dbReference>
<evidence type="ECO:0000256" key="1">
    <source>
        <dbReference type="SAM" id="MobiDB-lite"/>
    </source>
</evidence>
<organism evidence="3 4">
    <name type="scientific">Cladophialophora bantiana (strain ATCC 10958 / CBS 173.52 / CDC B-1940 / NIH 8579)</name>
    <name type="common">Xylohypha bantiana</name>
    <dbReference type="NCBI Taxonomy" id="1442370"/>
    <lineage>
        <taxon>Eukaryota</taxon>
        <taxon>Fungi</taxon>
        <taxon>Dikarya</taxon>
        <taxon>Ascomycota</taxon>
        <taxon>Pezizomycotina</taxon>
        <taxon>Eurotiomycetes</taxon>
        <taxon>Chaetothyriomycetidae</taxon>
        <taxon>Chaetothyriales</taxon>
        <taxon>Herpotrichiellaceae</taxon>
        <taxon>Cladophialophora</taxon>
    </lineage>
</organism>
<dbReference type="VEuPathDB" id="FungiDB:Z519_08211"/>
<dbReference type="OrthoDB" id="1046782at2759"/>
<reference evidence="3" key="1">
    <citation type="submission" date="2015-01" db="EMBL/GenBank/DDBJ databases">
        <title>The Genome Sequence of Cladophialophora bantiana CBS 173.52.</title>
        <authorList>
            <consortium name="The Broad Institute Genomics Platform"/>
            <person name="Cuomo C."/>
            <person name="de Hoog S."/>
            <person name="Gorbushina A."/>
            <person name="Stielow B."/>
            <person name="Teixiera M."/>
            <person name="Abouelleil A."/>
            <person name="Chapman S.B."/>
            <person name="Priest M."/>
            <person name="Young S.K."/>
            <person name="Wortman J."/>
            <person name="Nusbaum C."/>
            <person name="Birren B."/>
        </authorList>
    </citation>
    <scope>NUCLEOTIDE SEQUENCE [LARGE SCALE GENOMIC DNA]</scope>
    <source>
        <strain evidence="3">CBS 173.52</strain>
    </source>
</reference>
<dbReference type="GO" id="GO:0006629">
    <property type="term" value="P:lipid metabolic process"/>
    <property type="evidence" value="ECO:0007669"/>
    <property type="project" value="InterPro"/>
</dbReference>
<dbReference type="SUPFAM" id="SSF51695">
    <property type="entry name" value="PLC-like phosphodiesterases"/>
    <property type="match status" value="1"/>
</dbReference>
<dbReference type="RefSeq" id="XP_016617984.1">
    <property type="nucleotide sequence ID" value="XM_016765939.1"/>
</dbReference>
<proteinExistence type="predicted"/>
<dbReference type="InterPro" id="IPR000909">
    <property type="entry name" value="PLipase_C_PInositol-sp_X_dom"/>
</dbReference>